<evidence type="ECO:0000313" key="1">
    <source>
        <dbReference type="EMBL" id="KKM01702.1"/>
    </source>
</evidence>
<name>A0A0F9HEW9_9ZZZZ</name>
<organism evidence="1">
    <name type="scientific">marine sediment metagenome</name>
    <dbReference type="NCBI Taxonomy" id="412755"/>
    <lineage>
        <taxon>unclassified sequences</taxon>
        <taxon>metagenomes</taxon>
        <taxon>ecological metagenomes</taxon>
    </lineage>
</organism>
<dbReference type="AlphaFoldDB" id="A0A0F9HEW9"/>
<reference evidence="1" key="1">
    <citation type="journal article" date="2015" name="Nature">
        <title>Complex archaea that bridge the gap between prokaryotes and eukaryotes.</title>
        <authorList>
            <person name="Spang A."/>
            <person name="Saw J.H."/>
            <person name="Jorgensen S.L."/>
            <person name="Zaremba-Niedzwiedzka K."/>
            <person name="Martijn J."/>
            <person name="Lind A.E."/>
            <person name="van Eijk R."/>
            <person name="Schleper C."/>
            <person name="Guy L."/>
            <person name="Ettema T.J."/>
        </authorList>
    </citation>
    <scope>NUCLEOTIDE SEQUENCE</scope>
</reference>
<comment type="caution">
    <text evidence="1">The sequence shown here is derived from an EMBL/GenBank/DDBJ whole genome shotgun (WGS) entry which is preliminary data.</text>
</comment>
<proteinExistence type="predicted"/>
<dbReference type="EMBL" id="LAZR01017124">
    <property type="protein sequence ID" value="KKM01702.1"/>
    <property type="molecule type" value="Genomic_DNA"/>
</dbReference>
<protein>
    <submittedName>
        <fullName evidence="1">Uncharacterized protein</fullName>
    </submittedName>
</protein>
<accession>A0A0F9HEW9</accession>
<sequence>MSTSLGAALEVEMVMVNPHNNPNPVTPEEREWVARGRRTFVARLAEVLNDSGAQWERGMLHYLEEPAGPIRRDIASLSRRILGREPTRALEMERVAQEISKAPVEAARKMRQDLAAVARSLGIEVRREL</sequence>
<gene>
    <name evidence="1" type="ORF">LCGC14_1791780</name>
</gene>